<gene>
    <name evidence="2" type="ORF">EDB81DRAFT_765706</name>
</gene>
<organism evidence="2 3">
    <name type="scientific">Dactylonectria macrodidyma</name>
    <dbReference type="NCBI Taxonomy" id="307937"/>
    <lineage>
        <taxon>Eukaryota</taxon>
        <taxon>Fungi</taxon>
        <taxon>Dikarya</taxon>
        <taxon>Ascomycota</taxon>
        <taxon>Pezizomycotina</taxon>
        <taxon>Sordariomycetes</taxon>
        <taxon>Hypocreomycetidae</taxon>
        <taxon>Hypocreales</taxon>
        <taxon>Nectriaceae</taxon>
        <taxon>Dactylonectria</taxon>
    </lineage>
</organism>
<feature type="region of interest" description="Disordered" evidence="1">
    <location>
        <begin position="58"/>
        <end position="89"/>
    </location>
</feature>
<dbReference type="AlphaFoldDB" id="A0A9P9DS09"/>
<evidence type="ECO:0000256" key="1">
    <source>
        <dbReference type="SAM" id="MobiDB-lite"/>
    </source>
</evidence>
<feature type="compositionally biased region" description="Polar residues" evidence="1">
    <location>
        <begin position="149"/>
        <end position="161"/>
    </location>
</feature>
<name>A0A9P9DS09_9HYPO</name>
<evidence type="ECO:0000313" key="3">
    <source>
        <dbReference type="Proteomes" id="UP000738349"/>
    </source>
</evidence>
<comment type="caution">
    <text evidence="2">The sequence shown here is derived from an EMBL/GenBank/DDBJ whole genome shotgun (WGS) entry which is preliminary data.</text>
</comment>
<keyword evidence="3" id="KW-1185">Reference proteome</keyword>
<dbReference type="Proteomes" id="UP000738349">
    <property type="component" value="Unassembled WGS sequence"/>
</dbReference>
<feature type="region of interest" description="Disordered" evidence="1">
    <location>
        <begin position="104"/>
        <end position="170"/>
    </location>
</feature>
<reference evidence="2" key="1">
    <citation type="journal article" date="2021" name="Nat. Commun.">
        <title>Genetic determinants of endophytism in the Arabidopsis root mycobiome.</title>
        <authorList>
            <person name="Mesny F."/>
            <person name="Miyauchi S."/>
            <person name="Thiergart T."/>
            <person name="Pickel B."/>
            <person name="Atanasova L."/>
            <person name="Karlsson M."/>
            <person name="Huettel B."/>
            <person name="Barry K.W."/>
            <person name="Haridas S."/>
            <person name="Chen C."/>
            <person name="Bauer D."/>
            <person name="Andreopoulos W."/>
            <person name="Pangilinan J."/>
            <person name="LaButti K."/>
            <person name="Riley R."/>
            <person name="Lipzen A."/>
            <person name="Clum A."/>
            <person name="Drula E."/>
            <person name="Henrissat B."/>
            <person name="Kohler A."/>
            <person name="Grigoriev I.V."/>
            <person name="Martin F.M."/>
            <person name="Hacquard S."/>
        </authorList>
    </citation>
    <scope>NUCLEOTIDE SEQUENCE</scope>
    <source>
        <strain evidence="2">MPI-CAGE-AT-0147</strain>
    </source>
</reference>
<dbReference type="EMBL" id="JAGMUV010000022">
    <property type="protein sequence ID" value="KAH7124318.1"/>
    <property type="molecule type" value="Genomic_DNA"/>
</dbReference>
<sequence>MSERHNKRTFASEMCVGCTAHHWAVGTRVLLCILTLGLSELLRGKDGWCGTFFSAEGGSEPSLPRPPYQNQNPAEGDRSLGMSPMDNTTRQRAFSYPMGAYHQGEADRQTFSSIPQPQSPVTGEQFDPTRQRALYPMGAYHQEEPDHQTYGSIPQPQSPATGEQFGSPPP</sequence>
<proteinExistence type="predicted"/>
<evidence type="ECO:0000313" key="2">
    <source>
        <dbReference type="EMBL" id="KAH7124318.1"/>
    </source>
</evidence>
<dbReference type="OrthoDB" id="4188698at2759"/>
<protein>
    <submittedName>
        <fullName evidence="2">Uncharacterized protein</fullName>
    </submittedName>
</protein>
<accession>A0A9P9DS09</accession>
<feature type="compositionally biased region" description="Polar residues" evidence="1">
    <location>
        <begin position="109"/>
        <end position="122"/>
    </location>
</feature>